<comment type="caution">
    <text evidence="2">The sequence shown here is derived from an EMBL/GenBank/DDBJ whole genome shotgun (WGS) entry which is preliminary data.</text>
</comment>
<evidence type="ECO:0000313" key="2">
    <source>
        <dbReference type="EMBL" id="MDN3712534.1"/>
    </source>
</evidence>
<keyword evidence="1" id="KW-0472">Membrane</keyword>
<organism evidence="2 3">
    <name type="scientific">Paracoccus cavernae</name>
    <dbReference type="NCBI Taxonomy" id="1571207"/>
    <lineage>
        <taxon>Bacteria</taxon>
        <taxon>Pseudomonadati</taxon>
        <taxon>Pseudomonadota</taxon>
        <taxon>Alphaproteobacteria</taxon>
        <taxon>Rhodobacterales</taxon>
        <taxon>Paracoccaceae</taxon>
        <taxon>Paracoccus</taxon>
    </lineage>
</organism>
<keyword evidence="1" id="KW-0812">Transmembrane</keyword>
<evidence type="ECO:0000256" key="1">
    <source>
        <dbReference type="SAM" id="Phobius"/>
    </source>
</evidence>
<feature type="transmembrane region" description="Helical" evidence="1">
    <location>
        <begin position="42"/>
        <end position="63"/>
    </location>
</feature>
<keyword evidence="3" id="KW-1185">Reference proteome</keyword>
<gene>
    <name evidence="2" type="ORF">QWZ10_13635</name>
</gene>
<protein>
    <recommendedName>
        <fullName evidence="4">Phage holin family protein</fullName>
    </recommendedName>
</protein>
<evidence type="ECO:0008006" key="4">
    <source>
        <dbReference type="Google" id="ProtNLM"/>
    </source>
</evidence>
<proteinExistence type="predicted"/>
<evidence type="ECO:0000313" key="3">
    <source>
        <dbReference type="Proteomes" id="UP001243846"/>
    </source>
</evidence>
<dbReference type="EMBL" id="JAUFRC010000001">
    <property type="protein sequence ID" value="MDN3712534.1"/>
    <property type="molecule type" value="Genomic_DNA"/>
</dbReference>
<feature type="transmembrane region" description="Helical" evidence="1">
    <location>
        <begin position="69"/>
        <end position="94"/>
    </location>
</feature>
<sequence length="113" mass="12629">MRQKVRDQLNKWVRHVTKREHNDLLKEGLIMREFFILWMERAVNVIIVLGAVAVLAGAVVMLFAPQGGLLAAIGVLLFGALYLVLLGGSIYLGLGIYNNTRRTAEAVEQLARR</sequence>
<name>A0ABT8D6X7_9RHOB</name>
<keyword evidence="1" id="KW-1133">Transmembrane helix</keyword>
<dbReference type="Proteomes" id="UP001243846">
    <property type="component" value="Unassembled WGS sequence"/>
</dbReference>
<accession>A0ABT8D6X7</accession>
<reference evidence="3" key="1">
    <citation type="journal article" date="2019" name="Int. J. Syst. Evol. Microbiol.">
        <title>The Global Catalogue of Microorganisms (GCM) 10K type strain sequencing project: providing services to taxonomists for standard genome sequencing and annotation.</title>
        <authorList>
            <consortium name="The Broad Institute Genomics Platform"/>
            <consortium name="The Broad Institute Genome Sequencing Center for Infectious Disease"/>
            <person name="Wu L."/>
            <person name="Ma J."/>
        </authorList>
    </citation>
    <scope>NUCLEOTIDE SEQUENCE [LARGE SCALE GENOMIC DNA]</scope>
    <source>
        <strain evidence="3">CECT 8482</strain>
    </source>
</reference>